<name>A0A6A0A6A5_HAELA</name>
<dbReference type="PANTHER" id="PTHR32215">
    <property type="entry name" value="CILIA- AND FLAGELLA-ASSOCIATED PROTEIN 57"/>
    <property type="match status" value="1"/>
</dbReference>
<reference evidence="2 3" key="1">
    <citation type="submission" date="2020-02" db="EMBL/GenBank/DDBJ databases">
        <title>Draft genome sequence of Haematococcus lacustris strain NIES-144.</title>
        <authorList>
            <person name="Morimoto D."/>
            <person name="Nakagawa S."/>
            <person name="Yoshida T."/>
            <person name="Sawayama S."/>
        </authorList>
    </citation>
    <scope>NUCLEOTIDE SEQUENCE [LARGE SCALE GENOMIC DNA]</scope>
    <source>
        <strain evidence="2 3">NIES-144</strain>
    </source>
</reference>
<dbReference type="PANTHER" id="PTHR32215:SF0">
    <property type="entry name" value="CILIA- AND FLAGELLA-ASSOCIATED PROTEIN 57"/>
    <property type="match status" value="1"/>
</dbReference>
<dbReference type="EMBL" id="BLLF01003724">
    <property type="protein sequence ID" value="GFH28055.1"/>
    <property type="molecule type" value="Genomic_DNA"/>
</dbReference>
<accession>A0A6A0A6A5</accession>
<feature type="coiled-coil region" evidence="1">
    <location>
        <begin position="69"/>
        <end position="110"/>
    </location>
</feature>
<organism evidence="2 3">
    <name type="scientific">Haematococcus lacustris</name>
    <name type="common">Green alga</name>
    <name type="synonym">Haematococcus pluvialis</name>
    <dbReference type="NCBI Taxonomy" id="44745"/>
    <lineage>
        <taxon>Eukaryota</taxon>
        <taxon>Viridiplantae</taxon>
        <taxon>Chlorophyta</taxon>
        <taxon>core chlorophytes</taxon>
        <taxon>Chlorophyceae</taxon>
        <taxon>CS clade</taxon>
        <taxon>Chlamydomonadales</taxon>
        <taxon>Haematococcaceae</taxon>
        <taxon>Haematococcus</taxon>
    </lineage>
</organism>
<dbReference type="AlphaFoldDB" id="A0A6A0A6A5"/>
<gene>
    <name evidence="2" type="ORF">HaLaN_26473</name>
</gene>
<evidence type="ECO:0000256" key="1">
    <source>
        <dbReference type="SAM" id="Coils"/>
    </source>
</evidence>
<evidence type="ECO:0000313" key="2">
    <source>
        <dbReference type="EMBL" id="GFH28055.1"/>
    </source>
</evidence>
<feature type="non-terminal residue" evidence="2">
    <location>
        <position position="140"/>
    </location>
</feature>
<dbReference type="Proteomes" id="UP000485058">
    <property type="component" value="Unassembled WGS sequence"/>
</dbReference>
<dbReference type="InterPro" id="IPR052993">
    <property type="entry name" value="CFA-57"/>
</dbReference>
<proteinExistence type="predicted"/>
<evidence type="ECO:0000313" key="3">
    <source>
        <dbReference type="Proteomes" id="UP000485058"/>
    </source>
</evidence>
<comment type="caution">
    <text evidence="2">The sequence shown here is derived from an EMBL/GenBank/DDBJ whole genome shotgun (WGS) entry which is preliminary data.</text>
</comment>
<protein>
    <submittedName>
        <fullName evidence="2">Uncharacterized protein</fullName>
    </submittedName>
</protein>
<feature type="non-terminal residue" evidence="2">
    <location>
        <position position="1"/>
    </location>
</feature>
<keyword evidence="1" id="KW-0175">Coiled coil</keyword>
<keyword evidence="3" id="KW-1185">Reference proteome</keyword>
<sequence>AKAAARREQERLDWAAEVLVTRSELDEKKTRTAELEQQVAELTMQTEYQLRLKDLHLQERVKELTEKFSAELEADRQKFELLLTEKNEQEMEYEEKLKAAEERSQAQLAALDTSYQAKIMAEVERFQVGLEQAAAAALRP</sequence>